<evidence type="ECO:0000313" key="10">
    <source>
        <dbReference type="Proteomes" id="UP000015101"/>
    </source>
</evidence>
<dbReference type="OrthoDB" id="4781at2759"/>
<feature type="domain" description="WSC" evidence="7">
    <location>
        <begin position="222"/>
        <end position="317"/>
    </location>
</feature>
<comment type="subcellular location">
    <subcellularLocation>
        <location evidence="1">Membrane</location>
        <topology evidence="1">Single-pass membrane protein</topology>
    </subcellularLocation>
</comment>
<organism evidence="9 10">
    <name type="scientific">Helobdella robusta</name>
    <name type="common">Californian leech</name>
    <dbReference type="NCBI Taxonomy" id="6412"/>
    <lineage>
        <taxon>Eukaryota</taxon>
        <taxon>Metazoa</taxon>
        <taxon>Spiralia</taxon>
        <taxon>Lophotrochozoa</taxon>
        <taxon>Annelida</taxon>
        <taxon>Clitellata</taxon>
        <taxon>Hirudinea</taxon>
        <taxon>Rhynchobdellida</taxon>
        <taxon>Glossiphoniidae</taxon>
        <taxon>Helobdella</taxon>
    </lineage>
</organism>
<evidence type="ECO:0000259" key="7">
    <source>
        <dbReference type="PROSITE" id="PS51212"/>
    </source>
</evidence>
<keyword evidence="6" id="KW-0325">Glycoprotein</keyword>
<feature type="domain" description="WSC" evidence="7">
    <location>
        <begin position="119"/>
        <end position="209"/>
    </location>
</feature>
<protein>
    <recommendedName>
        <fullName evidence="7">WSC domain-containing protein</fullName>
    </recommendedName>
</protein>
<dbReference type="InterPro" id="IPR051836">
    <property type="entry name" value="Kremen_rcpt"/>
</dbReference>
<evidence type="ECO:0000313" key="9">
    <source>
        <dbReference type="EnsemblMetazoa" id="HelroP174126"/>
    </source>
</evidence>
<dbReference type="Proteomes" id="UP000015101">
    <property type="component" value="Unassembled WGS sequence"/>
</dbReference>
<dbReference type="InParanoid" id="T1F7N6"/>
<evidence type="ECO:0000256" key="2">
    <source>
        <dbReference type="ARBA" id="ARBA00022692"/>
    </source>
</evidence>
<dbReference type="EMBL" id="AMQM01004816">
    <property type="status" value="NOT_ANNOTATED_CDS"/>
    <property type="molecule type" value="Genomic_DNA"/>
</dbReference>
<dbReference type="SMART" id="SM00321">
    <property type="entry name" value="WSC"/>
    <property type="match status" value="1"/>
</dbReference>
<dbReference type="GeneID" id="20204835"/>
<evidence type="ECO:0000256" key="6">
    <source>
        <dbReference type="ARBA" id="ARBA00023180"/>
    </source>
</evidence>
<accession>T1F7N6</accession>
<dbReference type="Pfam" id="PF01822">
    <property type="entry name" value="WSC"/>
    <property type="match status" value="1"/>
</dbReference>
<reference evidence="10" key="1">
    <citation type="submission" date="2012-12" db="EMBL/GenBank/DDBJ databases">
        <authorList>
            <person name="Hellsten U."/>
            <person name="Grimwood J."/>
            <person name="Chapman J.A."/>
            <person name="Shapiro H."/>
            <person name="Aerts A."/>
            <person name="Otillar R.P."/>
            <person name="Terry A.Y."/>
            <person name="Boore J.L."/>
            <person name="Simakov O."/>
            <person name="Marletaz F."/>
            <person name="Cho S.-J."/>
            <person name="Edsinger-Gonzales E."/>
            <person name="Havlak P."/>
            <person name="Kuo D.-H."/>
            <person name="Larsson T."/>
            <person name="Lv J."/>
            <person name="Arendt D."/>
            <person name="Savage R."/>
            <person name="Osoegawa K."/>
            <person name="de Jong P."/>
            <person name="Lindberg D.R."/>
            <person name="Seaver E.C."/>
            <person name="Weisblat D.A."/>
            <person name="Putnam N.H."/>
            <person name="Grigoriev I.V."/>
            <person name="Rokhsar D.S."/>
        </authorList>
    </citation>
    <scope>NUCLEOTIDE SEQUENCE</scope>
</reference>
<proteinExistence type="predicted"/>
<reference evidence="8 10" key="2">
    <citation type="journal article" date="2013" name="Nature">
        <title>Insights into bilaterian evolution from three spiralian genomes.</title>
        <authorList>
            <person name="Simakov O."/>
            <person name="Marletaz F."/>
            <person name="Cho S.J."/>
            <person name="Edsinger-Gonzales E."/>
            <person name="Havlak P."/>
            <person name="Hellsten U."/>
            <person name="Kuo D.H."/>
            <person name="Larsson T."/>
            <person name="Lv J."/>
            <person name="Arendt D."/>
            <person name="Savage R."/>
            <person name="Osoegawa K."/>
            <person name="de Jong P."/>
            <person name="Grimwood J."/>
            <person name="Chapman J.A."/>
            <person name="Shapiro H."/>
            <person name="Aerts A."/>
            <person name="Otillar R.P."/>
            <person name="Terry A.Y."/>
            <person name="Boore J.L."/>
            <person name="Grigoriev I.V."/>
            <person name="Lindberg D.R."/>
            <person name="Seaver E.C."/>
            <person name="Weisblat D.A."/>
            <person name="Putnam N.H."/>
            <person name="Rokhsar D.S."/>
        </authorList>
    </citation>
    <scope>NUCLEOTIDE SEQUENCE</scope>
</reference>
<evidence type="ECO:0000256" key="5">
    <source>
        <dbReference type="ARBA" id="ARBA00023136"/>
    </source>
</evidence>
<evidence type="ECO:0000256" key="1">
    <source>
        <dbReference type="ARBA" id="ARBA00004167"/>
    </source>
</evidence>
<evidence type="ECO:0000256" key="3">
    <source>
        <dbReference type="ARBA" id="ARBA00022729"/>
    </source>
</evidence>
<keyword evidence="4" id="KW-1133">Transmembrane helix</keyword>
<dbReference type="RefSeq" id="XP_009018919.1">
    <property type="nucleotide sequence ID" value="XM_009020671.1"/>
</dbReference>
<gene>
    <name evidence="9" type="primary">20204835</name>
    <name evidence="8" type="ORF">HELRODRAFT_174126</name>
</gene>
<dbReference type="EnsemblMetazoa" id="HelroT174126">
    <property type="protein sequence ID" value="HelroP174126"/>
    <property type="gene ID" value="HelroG174126"/>
</dbReference>
<keyword evidence="2" id="KW-0812">Transmembrane</keyword>
<dbReference type="HOGENOM" id="CLU_600329_0_0_1"/>
<evidence type="ECO:0000256" key="4">
    <source>
        <dbReference type="ARBA" id="ARBA00022989"/>
    </source>
</evidence>
<dbReference type="GO" id="GO:0004888">
    <property type="term" value="F:transmembrane signaling receptor activity"/>
    <property type="evidence" value="ECO:0000318"/>
    <property type="project" value="GO_Central"/>
</dbReference>
<dbReference type="PANTHER" id="PTHR24269">
    <property type="entry name" value="KREMEN PROTEIN"/>
    <property type="match status" value="1"/>
</dbReference>
<dbReference type="GO" id="GO:0007165">
    <property type="term" value="P:signal transduction"/>
    <property type="evidence" value="ECO:0000318"/>
    <property type="project" value="GO_Central"/>
</dbReference>
<dbReference type="InterPro" id="IPR002889">
    <property type="entry name" value="WSC_carb-bd"/>
</dbReference>
<dbReference type="GO" id="GO:0005886">
    <property type="term" value="C:plasma membrane"/>
    <property type="evidence" value="ECO:0000318"/>
    <property type="project" value="GO_Central"/>
</dbReference>
<evidence type="ECO:0000313" key="8">
    <source>
        <dbReference type="EMBL" id="ESO03226.1"/>
    </source>
</evidence>
<dbReference type="PROSITE" id="PS51212">
    <property type="entry name" value="WSC"/>
    <property type="match status" value="2"/>
</dbReference>
<dbReference type="EMBL" id="KB096676">
    <property type="protein sequence ID" value="ESO03226.1"/>
    <property type="molecule type" value="Genomic_DNA"/>
</dbReference>
<dbReference type="KEGG" id="hro:HELRODRAFT_174126"/>
<keyword evidence="3" id="KW-0732">Signal</keyword>
<sequence length="456" mass="51809">MCHAVVYAECCRGTQAKFSAVRGEIECICTDHLEVGNQVKIWECIRGHYSYYLVFDVKAVLNFEEAVRVYHFCMNDLEASKEATCEPFKCLPGWSGSLCEIEVHGRNIKQKKAVEKMPSTLYIGCFKYVNCVERSYAANLDECINFCKQYPIYRLVICMRTPLRQFQNGSECFCSTEVDELLESSMCNSTCADGKACGGAHFYSVYSSSSSFLHNLNCQILVEDLVGCYSDEKINLEKAKDHFKDDYMTFAYCLSFCREHKSDHVALKNSSMCVCGYLFDLFAPSDQVHISKCDVLCRDDPTKNCGSTHAFSVYKAFSFYQSESVDTSSHFCMNNMQANFCHPGMCDDGWTGIFCNERDCSKSNGNCEDSTCISVTVNGHQRNECHSHEIKGANNWCNVELEIELEFTNIPMVTQAIYFYTLNRAIIRWGECLDLNNITGLKVVQKIRVCVRTTSR</sequence>
<name>T1F7N6_HELRO</name>
<reference evidence="9" key="3">
    <citation type="submission" date="2015-06" db="UniProtKB">
        <authorList>
            <consortium name="EnsemblMetazoa"/>
        </authorList>
    </citation>
    <scope>IDENTIFICATION</scope>
</reference>
<dbReference type="PANTHER" id="PTHR24269:SF16">
    <property type="entry name" value="PROTEIN SLG1"/>
    <property type="match status" value="1"/>
</dbReference>
<dbReference type="AlphaFoldDB" id="T1F7N6"/>
<dbReference type="CTD" id="20204835"/>
<keyword evidence="10" id="KW-1185">Reference proteome</keyword>
<keyword evidence="5" id="KW-0472">Membrane</keyword>